<keyword evidence="1" id="KW-0677">Repeat</keyword>
<feature type="repeat" description="ANK" evidence="3">
    <location>
        <begin position="209"/>
        <end position="241"/>
    </location>
</feature>
<feature type="repeat" description="ANK" evidence="3">
    <location>
        <begin position="310"/>
        <end position="342"/>
    </location>
</feature>
<name>A0A6P7FUW4_DIAVI</name>
<feature type="repeat" description="ANK" evidence="3">
    <location>
        <begin position="42"/>
        <end position="74"/>
    </location>
</feature>
<dbReference type="SMART" id="SM00248">
    <property type="entry name" value="ANK"/>
    <property type="match status" value="11"/>
</dbReference>
<organism evidence="4">
    <name type="scientific">Diabrotica virgifera virgifera</name>
    <name type="common">western corn rootworm</name>
    <dbReference type="NCBI Taxonomy" id="50390"/>
    <lineage>
        <taxon>Eukaryota</taxon>
        <taxon>Metazoa</taxon>
        <taxon>Ecdysozoa</taxon>
        <taxon>Arthropoda</taxon>
        <taxon>Hexapoda</taxon>
        <taxon>Insecta</taxon>
        <taxon>Pterygota</taxon>
        <taxon>Neoptera</taxon>
        <taxon>Endopterygota</taxon>
        <taxon>Coleoptera</taxon>
        <taxon>Polyphaga</taxon>
        <taxon>Cucujiformia</taxon>
        <taxon>Chrysomeloidea</taxon>
        <taxon>Chrysomelidae</taxon>
        <taxon>Galerucinae</taxon>
        <taxon>Diabroticina</taxon>
        <taxon>Diabroticites</taxon>
        <taxon>Diabrotica</taxon>
    </lineage>
</organism>
<reference evidence="4" key="1">
    <citation type="submission" date="2025-08" db="UniProtKB">
        <authorList>
            <consortium name="RefSeq"/>
        </authorList>
    </citation>
    <scope>IDENTIFICATION</scope>
    <source>
        <tissue evidence="4">Whole insect</tissue>
    </source>
</reference>
<dbReference type="InParanoid" id="A0A6P7FUW4"/>
<dbReference type="PANTHER" id="PTHR24171">
    <property type="entry name" value="ANKYRIN REPEAT DOMAIN-CONTAINING PROTEIN 39-RELATED"/>
    <property type="match status" value="1"/>
</dbReference>
<dbReference type="PROSITE" id="PS50297">
    <property type="entry name" value="ANK_REP_REGION"/>
    <property type="match status" value="8"/>
</dbReference>
<feature type="repeat" description="ANK" evidence="3">
    <location>
        <begin position="276"/>
        <end position="308"/>
    </location>
</feature>
<protein>
    <submittedName>
        <fullName evidence="4">Uncharacterized protein LOC114334412</fullName>
    </submittedName>
</protein>
<evidence type="ECO:0000256" key="1">
    <source>
        <dbReference type="ARBA" id="ARBA00022737"/>
    </source>
</evidence>
<dbReference type="PRINTS" id="PR01415">
    <property type="entry name" value="ANKYRIN"/>
</dbReference>
<dbReference type="InterPro" id="IPR002110">
    <property type="entry name" value="Ankyrin_rpt"/>
</dbReference>
<dbReference type="Pfam" id="PF12796">
    <property type="entry name" value="Ank_2"/>
    <property type="match status" value="3"/>
</dbReference>
<feature type="repeat" description="ANK" evidence="3">
    <location>
        <begin position="109"/>
        <end position="141"/>
    </location>
</feature>
<feature type="repeat" description="ANK" evidence="3">
    <location>
        <begin position="143"/>
        <end position="175"/>
    </location>
</feature>
<dbReference type="Gene3D" id="1.25.40.20">
    <property type="entry name" value="Ankyrin repeat-containing domain"/>
    <property type="match status" value="3"/>
</dbReference>
<evidence type="ECO:0000256" key="2">
    <source>
        <dbReference type="ARBA" id="ARBA00023043"/>
    </source>
</evidence>
<dbReference type="AlphaFoldDB" id="A0A6P7FUW4"/>
<dbReference type="RefSeq" id="XP_028140249.1">
    <property type="nucleotide sequence ID" value="XM_028284448.1"/>
</dbReference>
<proteinExistence type="predicted"/>
<feature type="repeat" description="ANK" evidence="3">
    <location>
        <begin position="243"/>
        <end position="275"/>
    </location>
</feature>
<dbReference type="InterPro" id="IPR036770">
    <property type="entry name" value="Ankyrin_rpt-contain_sf"/>
</dbReference>
<dbReference type="Pfam" id="PF00023">
    <property type="entry name" value="Ank"/>
    <property type="match status" value="2"/>
</dbReference>
<dbReference type="PANTHER" id="PTHR24171:SF9">
    <property type="entry name" value="ANKYRIN REPEAT DOMAIN-CONTAINING PROTEIN 39"/>
    <property type="match status" value="1"/>
</dbReference>
<sequence length="501" mass="56427">MEFSLHLSARSEALLSATEMGNLDEVKLSIKGGAIINAIDPDGRTALHIAAYLKHMKIVKYLLANGADVNAIDWCNKCSPLNYATFNNDLKMIRLFTKSGADMKCSEWNGNMPIHTAVEKGYLEIVKYFLENGLDVDITNTKSKMTPLHMAACKAYIEIVDYLLLNKANVRLKDDQNRSAIHYGVEGGNAKIVKILLEKGVDINAKDRFEWTPLYLACRYGYLEIVHLLLKKGAVCNLQGRSQNDSLLHWACENGLLESVKYFISRGVDVDFGTIQEYTLLHVAARFKQIEMVKYLIENGADVNKKTLPKGATPLYFAIKNMCPEVAEFLILNGADLKEADYTGKSILSIALKDVSGDYEESEQSDNVVIAKLIIKYTVLIYNPIENFIQGGGPFFKELSQYYNDCQKEITSMKNVIIKNSNVSLYQILCDSNKGNAFIQYLRNDNIKKLLQNTEDCLKNFSIYGNILPLVQHWVKRGFKRIELLSDADITMKKIAPHLPS</sequence>
<feature type="repeat" description="ANK" evidence="3">
    <location>
        <begin position="176"/>
        <end position="208"/>
    </location>
</feature>
<dbReference type="SUPFAM" id="SSF48403">
    <property type="entry name" value="Ankyrin repeat"/>
    <property type="match status" value="1"/>
</dbReference>
<dbReference type="PROSITE" id="PS50088">
    <property type="entry name" value="ANK_REPEAT"/>
    <property type="match status" value="8"/>
</dbReference>
<evidence type="ECO:0000313" key="4">
    <source>
        <dbReference type="RefSeq" id="XP_028140249.1"/>
    </source>
</evidence>
<accession>A0A6P7FUW4</accession>
<evidence type="ECO:0000256" key="3">
    <source>
        <dbReference type="PROSITE-ProRule" id="PRU00023"/>
    </source>
</evidence>
<gene>
    <name evidence="4" type="primary">LOC114334412</name>
</gene>
<keyword evidence="2 3" id="KW-0040">ANK repeat</keyword>